<dbReference type="GO" id="GO:0016616">
    <property type="term" value="F:oxidoreductase activity, acting on the CH-OH group of donors, NAD or NADP as acceptor"/>
    <property type="evidence" value="ECO:0007669"/>
    <property type="project" value="TreeGrafter"/>
</dbReference>
<sequence length="357" mass="39555">MSAGSFIRNVPLSPAATGALLYALTKAPLKLREPLVQRFLQYFSATTLARVVTVLKWLFALGIARNIHIWLSNIAQNNFRIRSEKHRYNWPNEVAVVTGAASGFGALITKGLVEKGINVMAVDIRSEVPEDMKLHPRIQWYQCDITDREKVMELAEKIRKQYGDPSILVNNAGIAYTHGILSASEKALRRTYDVNILSHYFTLQAFLPAMIANKKGHVVAMASMSSFVTPPGIVPYANTKAAVMSLHEGLMQEVRVVHKAPEIKFSIIHPTFANTPLAAPFMKELQEKKVLQVLDPIDVSNAVVNQIMSCTGRQVLIGDINLLRGLRAWPHWLTQAIIHLTDGTVDVAIVGKETTSS</sequence>
<dbReference type="GeneID" id="54472583"/>
<gene>
    <name evidence="5" type="ORF">BDY17DRAFT_256122</name>
</gene>
<name>A0A6A6PJC9_9PEZI</name>
<organism evidence="5 6">
    <name type="scientific">Neohortaea acidophila</name>
    <dbReference type="NCBI Taxonomy" id="245834"/>
    <lineage>
        <taxon>Eukaryota</taxon>
        <taxon>Fungi</taxon>
        <taxon>Dikarya</taxon>
        <taxon>Ascomycota</taxon>
        <taxon>Pezizomycotina</taxon>
        <taxon>Dothideomycetes</taxon>
        <taxon>Dothideomycetidae</taxon>
        <taxon>Mycosphaerellales</taxon>
        <taxon>Teratosphaeriaceae</taxon>
        <taxon>Neohortaea</taxon>
    </lineage>
</organism>
<dbReference type="InterPro" id="IPR020904">
    <property type="entry name" value="Sc_DH/Rdtase_CS"/>
</dbReference>
<dbReference type="RefSeq" id="XP_033586738.1">
    <property type="nucleotide sequence ID" value="XM_033731581.1"/>
</dbReference>
<evidence type="ECO:0000256" key="2">
    <source>
        <dbReference type="ARBA" id="ARBA00022857"/>
    </source>
</evidence>
<evidence type="ECO:0000256" key="1">
    <source>
        <dbReference type="ARBA" id="ARBA00006484"/>
    </source>
</evidence>
<dbReference type="AlphaFoldDB" id="A0A6A6PJC9"/>
<dbReference type="PROSITE" id="PS00061">
    <property type="entry name" value="ADH_SHORT"/>
    <property type="match status" value="1"/>
</dbReference>
<dbReference type="Proteomes" id="UP000799767">
    <property type="component" value="Unassembled WGS sequence"/>
</dbReference>
<accession>A0A6A6PJC9</accession>
<dbReference type="PANTHER" id="PTHR24322">
    <property type="entry name" value="PKSB"/>
    <property type="match status" value="1"/>
</dbReference>
<dbReference type="PRINTS" id="PR00080">
    <property type="entry name" value="SDRFAMILY"/>
</dbReference>
<keyword evidence="6" id="KW-1185">Reference proteome</keyword>
<evidence type="ECO:0008006" key="7">
    <source>
        <dbReference type="Google" id="ProtNLM"/>
    </source>
</evidence>
<dbReference type="SUPFAM" id="SSF51735">
    <property type="entry name" value="NAD(P)-binding Rossmann-fold domains"/>
    <property type="match status" value="1"/>
</dbReference>
<dbReference type="InterPro" id="IPR036291">
    <property type="entry name" value="NAD(P)-bd_dom_sf"/>
</dbReference>
<keyword evidence="3" id="KW-0560">Oxidoreductase</keyword>
<dbReference type="PANTHER" id="PTHR24322:SF736">
    <property type="entry name" value="RETINOL DEHYDROGENASE 10"/>
    <property type="match status" value="1"/>
</dbReference>
<evidence type="ECO:0000256" key="3">
    <source>
        <dbReference type="ARBA" id="ARBA00023002"/>
    </source>
</evidence>
<evidence type="ECO:0000256" key="4">
    <source>
        <dbReference type="RuleBase" id="RU000363"/>
    </source>
</evidence>
<protein>
    <recommendedName>
        <fullName evidence="7">NAD(P)-binding protein</fullName>
    </recommendedName>
</protein>
<comment type="similarity">
    <text evidence="1 4">Belongs to the short-chain dehydrogenases/reductases (SDR) family.</text>
</comment>
<dbReference type="InterPro" id="IPR002347">
    <property type="entry name" value="SDR_fam"/>
</dbReference>
<keyword evidence="2" id="KW-0521">NADP</keyword>
<dbReference type="PRINTS" id="PR00081">
    <property type="entry name" value="GDHRDH"/>
</dbReference>
<dbReference type="OrthoDB" id="10253736at2759"/>
<dbReference type="Pfam" id="PF00106">
    <property type="entry name" value="adh_short"/>
    <property type="match status" value="1"/>
</dbReference>
<dbReference type="Gene3D" id="3.40.50.720">
    <property type="entry name" value="NAD(P)-binding Rossmann-like Domain"/>
    <property type="match status" value="1"/>
</dbReference>
<dbReference type="EMBL" id="MU001640">
    <property type="protein sequence ID" value="KAF2480168.1"/>
    <property type="molecule type" value="Genomic_DNA"/>
</dbReference>
<evidence type="ECO:0000313" key="6">
    <source>
        <dbReference type="Proteomes" id="UP000799767"/>
    </source>
</evidence>
<reference evidence="5" key="1">
    <citation type="journal article" date="2020" name="Stud. Mycol.">
        <title>101 Dothideomycetes genomes: a test case for predicting lifestyles and emergence of pathogens.</title>
        <authorList>
            <person name="Haridas S."/>
            <person name="Albert R."/>
            <person name="Binder M."/>
            <person name="Bloem J."/>
            <person name="Labutti K."/>
            <person name="Salamov A."/>
            <person name="Andreopoulos B."/>
            <person name="Baker S."/>
            <person name="Barry K."/>
            <person name="Bills G."/>
            <person name="Bluhm B."/>
            <person name="Cannon C."/>
            <person name="Castanera R."/>
            <person name="Culley D."/>
            <person name="Daum C."/>
            <person name="Ezra D."/>
            <person name="Gonzalez J."/>
            <person name="Henrissat B."/>
            <person name="Kuo A."/>
            <person name="Liang C."/>
            <person name="Lipzen A."/>
            <person name="Lutzoni F."/>
            <person name="Magnuson J."/>
            <person name="Mondo S."/>
            <person name="Nolan M."/>
            <person name="Ohm R."/>
            <person name="Pangilinan J."/>
            <person name="Park H.-J."/>
            <person name="Ramirez L."/>
            <person name="Alfaro M."/>
            <person name="Sun H."/>
            <person name="Tritt A."/>
            <person name="Yoshinaga Y."/>
            <person name="Zwiers L.-H."/>
            <person name="Turgeon B."/>
            <person name="Goodwin S."/>
            <person name="Spatafora J."/>
            <person name="Crous P."/>
            <person name="Grigoriev I."/>
        </authorList>
    </citation>
    <scope>NUCLEOTIDE SEQUENCE</scope>
    <source>
        <strain evidence="5">CBS 113389</strain>
    </source>
</reference>
<evidence type="ECO:0000313" key="5">
    <source>
        <dbReference type="EMBL" id="KAF2480168.1"/>
    </source>
</evidence>
<proteinExistence type="inferred from homology"/>